<feature type="region of interest" description="Disordered" evidence="1">
    <location>
        <begin position="212"/>
        <end position="239"/>
    </location>
</feature>
<dbReference type="GO" id="GO:0005737">
    <property type="term" value="C:cytoplasm"/>
    <property type="evidence" value="ECO:0007669"/>
    <property type="project" value="TreeGrafter"/>
</dbReference>
<dbReference type="EMBL" id="JANVFU010000007">
    <property type="protein sequence ID" value="KAJ3744374.1"/>
    <property type="molecule type" value="Genomic_DNA"/>
</dbReference>
<dbReference type="Pfam" id="PF10354">
    <property type="entry name" value="BMT5-like"/>
    <property type="match status" value="1"/>
</dbReference>
<dbReference type="PANTHER" id="PTHR11538">
    <property type="entry name" value="PHENYLALANYL-TRNA SYNTHETASE"/>
    <property type="match status" value="1"/>
</dbReference>
<keyword evidence="4" id="KW-1185">Reference proteome</keyword>
<dbReference type="GO" id="GO:0070475">
    <property type="term" value="P:rRNA base methylation"/>
    <property type="evidence" value="ECO:0007669"/>
    <property type="project" value="InterPro"/>
</dbReference>
<evidence type="ECO:0000313" key="4">
    <source>
        <dbReference type="Proteomes" id="UP001142393"/>
    </source>
</evidence>
<dbReference type="Proteomes" id="UP001142393">
    <property type="component" value="Unassembled WGS sequence"/>
</dbReference>
<evidence type="ECO:0000259" key="2">
    <source>
        <dbReference type="Pfam" id="PF10354"/>
    </source>
</evidence>
<evidence type="ECO:0000313" key="3">
    <source>
        <dbReference type="EMBL" id="KAJ3744374.1"/>
    </source>
</evidence>
<gene>
    <name evidence="3" type="ORF">DFH05DRAFT_1179399</name>
</gene>
<comment type="caution">
    <text evidence="3">The sequence shown here is derived from an EMBL/GenBank/DDBJ whole genome shotgun (WGS) entry which is preliminary data.</text>
</comment>
<feature type="region of interest" description="Disordered" evidence="1">
    <location>
        <begin position="1"/>
        <end position="65"/>
    </location>
</feature>
<dbReference type="InterPro" id="IPR019446">
    <property type="entry name" value="BMT5-like"/>
</dbReference>
<organism evidence="3 4">
    <name type="scientific">Lentinula detonsa</name>
    <dbReference type="NCBI Taxonomy" id="2804962"/>
    <lineage>
        <taxon>Eukaryota</taxon>
        <taxon>Fungi</taxon>
        <taxon>Dikarya</taxon>
        <taxon>Basidiomycota</taxon>
        <taxon>Agaricomycotina</taxon>
        <taxon>Agaricomycetes</taxon>
        <taxon>Agaricomycetidae</taxon>
        <taxon>Agaricales</taxon>
        <taxon>Marasmiineae</taxon>
        <taxon>Omphalotaceae</taxon>
        <taxon>Lentinula</taxon>
    </lineage>
</organism>
<feature type="compositionally biased region" description="Polar residues" evidence="1">
    <location>
        <begin position="1"/>
        <end position="18"/>
    </location>
</feature>
<proteinExistence type="predicted"/>
<sequence length="335" mass="37388">MGRSNKSLKNALHSQQTRLKAKEKVSHAVQISEQKARKLAGKPVSAGPSTGKGKRKANASSTQKSTIPFRSTDTILLIGEGNFSFARALARPLHSETGLAHLVHLPPNNITATTYDSEDDCYVKYHDARDIVASLRKWGVEVLFGVDATKLEWNSTFKGRRWSKIVWNFPHAGKGINDQDRNILSNQTLILGFLRSAAKFLKLGPVPIVNGRKKRKVSSEDEDRGEDEEMSDANRSIDSEMESHRGTILITLRNVPPYTLWDLPKLAKNPLPSAPGSTTPQPRYIILRSFAFHREIWDGYQHRMTKGARAHGTGKTGEGGEDRTWEFCLKDIPNP</sequence>
<dbReference type="AlphaFoldDB" id="A0A9W8TXR0"/>
<accession>A0A9W8TXR0</accession>
<name>A0A9W8TXR0_9AGAR</name>
<reference evidence="3 4" key="1">
    <citation type="journal article" date="2023" name="Proc. Natl. Acad. Sci. U.S.A.">
        <title>A global phylogenomic analysis of the shiitake genus Lentinula.</title>
        <authorList>
            <person name="Sierra-Patev S."/>
            <person name="Min B."/>
            <person name="Naranjo-Ortiz M."/>
            <person name="Looney B."/>
            <person name="Konkel Z."/>
            <person name="Slot J.C."/>
            <person name="Sakamoto Y."/>
            <person name="Steenwyk J.L."/>
            <person name="Rokas A."/>
            <person name="Carro J."/>
            <person name="Camarero S."/>
            <person name="Ferreira P."/>
            <person name="Molpeceres G."/>
            <person name="Ruiz-Duenas F.J."/>
            <person name="Serrano A."/>
            <person name="Henrissat B."/>
            <person name="Drula E."/>
            <person name="Hughes K.W."/>
            <person name="Mata J.L."/>
            <person name="Ishikawa N.K."/>
            <person name="Vargas-Isla R."/>
            <person name="Ushijima S."/>
            <person name="Smith C.A."/>
            <person name="Donoghue J."/>
            <person name="Ahrendt S."/>
            <person name="Andreopoulos W."/>
            <person name="He G."/>
            <person name="LaButti K."/>
            <person name="Lipzen A."/>
            <person name="Ng V."/>
            <person name="Riley R."/>
            <person name="Sandor L."/>
            <person name="Barry K."/>
            <person name="Martinez A.T."/>
            <person name="Xiao Y."/>
            <person name="Gibbons J.G."/>
            <person name="Terashima K."/>
            <person name="Grigoriev I.V."/>
            <person name="Hibbett D."/>
        </authorList>
    </citation>
    <scope>NUCLEOTIDE SEQUENCE [LARGE SCALE GENOMIC DNA]</scope>
    <source>
        <strain evidence="3 4">TFB7810</strain>
    </source>
</reference>
<feature type="compositionally biased region" description="Acidic residues" evidence="1">
    <location>
        <begin position="220"/>
        <end position="231"/>
    </location>
</feature>
<dbReference type="PANTHER" id="PTHR11538:SF26">
    <property type="entry name" value="FERREDOXIN-FOLD ANTICODON-BINDING DOMAIN-CONTAINING PROTEIN 1"/>
    <property type="match status" value="1"/>
</dbReference>
<protein>
    <recommendedName>
        <fullName evidence="2">25S rRNA (uridine-N(3))-methyltransferase BMT5-like domain-containing protein</fullName>
    </recommendedName>
</protein>
<feature type="domain" description="25S rRNA (uridine-N(3))-methyltransferase BMT5-like" evidence="2">
    <location>
        <begin position="76"/>
        <end position="303"/>
    </location>
</feature>
<evidence type="ECO:0000256" key="1">
    <source>
        <dbReference type="SAM" id="MobiDB-lite"/>
    </source>
</evidence>
<dbReference type="GO" id="GO:0070042">
    <property type="term" value="F:rRNA (uridine-N3-)-methyltransferase activity"/>
    <property type="evidence" value="ECO:0007669"/>
    <property type="project" value="InterPro"/>
</dbReference>